<dbReference type="EMBL" id="JAODWD010000005">
    <property type="protein sequence ID" value="MCT7660949.1"/>
    <property type="molecule type" value="Genomic_DNA"/>
</dbReference>
<dbReference type="Pfam" id="PF20060">
    <property type="entry name" value="DUF6459"/>
    <property type="match status" value="1"/>
</dbReference>
<protein>
    <submittedName>
        <fullName evidence="1">Rv3235 family protein</fullName>
    </submittedName>
</protein>
<keyword evidence="2" id="KW-1185">Reference proteome</keyword>
<evidence type="ECO:0000313" key="1">
    <source>
        <dbReference type="EMBL" id="MCT7660949.1"/>
    </source>
</evidence>
<organism evidence="1 2">
    <name type="scientific">Mycobacterium deserti</name>
    <dbReference type="NCBI Taxonomy" id="2978347"/>
    <lineage>
        <taxon>Bacteria</taxon>
        <taxon>Bacillati</taxon>
        <taxon>Actinomycetota</taxon>
        <taxon>Actinomycetes</taxon>
        <taxon>Mycobacteriales</taxon>
        <taxon>Mycobacteriaceae</taxon>
        <taxon>Mycobacterium</taxon>
    </lineage>
</organism>
<dbReference type="InterPro" id="IPR045596">
    <property type="entry name" value="DUF6459"/>
</dbReference>
<name>A0ABT2MF88_9MYCO</name>
<accession>A0ABT2MF88</accession>
<comment type="caution">
    <text evidence="1">The sequence shown here is derived from an EMBL/GenBank/DDBJ whole genome shotgun (WGS) entry which is preliminary data.</text>
</comment>
<proteinExistence type="predicted"/>
<reference evidence="2" key="1">
    <citation type="submission" date="2023-07" db="EMBL/GenBank/DDBJ databases">
        <authorList>
            <person name="Deng Y."/>
            <person name="Zhang Y.-Q."/>
        </authorList>
    </citation>
    <scope>NUCLEOTIDE SEQUENCE [LARGE SCALE GENOMIC DNA]</scope>
    <source>
        <strain evidence="2">CPCC 205710</strain>
    </source>
</reference>
<evidence type="ECO:0000313" key="2">
    <source>
        <dbReference type="Proteomes" id="UP001206639"/>
    </source>
</evidence>
<sequence>MPAPAREPAPPRVAVVFADTALRRILEVIDRRRPVAQLRPLVTPALIDTVLELTRSPHNAAARLHRVRVRMVDDRDGEAAEVFATYTRGARVRALAARIALTGGNWRVVALQVG</sequence>
<dbReference type="Proteomes" id="UP001206639">
    <property type="component" value="Unassembled WGS sequence"/>
</dbReference>
<gene>
    <name evidence="1" type="ORF">N4S67_21320</name>
</gene>